<dbReference type="Pfam" id="PF06405">
    <property type="entry name" value="RCC_reductase"/>
    <property type="match status" value="1"/>
</dbReference>
<dbReference type="Proteomes" id="UP001363151">
    <property type="component" value="Unassembled WGS sequence"/>
</dbReference>
<accession>A0ABR1G2G3</accession>
<reference evidence="1 2" key="1">
    <citation type="submission" date="2024-03" db="EMBL/GenBank/DDBJ databases">
        <title>Aureococcus anophagefferens CCMP1851 and Kratosvirus quantuckense: Draft genome of a second virus-susceptible host strain in the model system.</title>
        <authorList>
            <person name="Chase E."/>
            <person name="Truchon A.R."/>
            <person name="Schepens W."/>
            <person name="Wilhelm S.W."/>
        </authorList>
    </citation>
    <scope>NUCLEOTIDE SEQUENCE [LARGE SCALE GENOMIC DNA]</scope>
    <source>
        <strain evidence="1 2">CCMP1851</strain>
    </source>
</reference>
<dbReference type="Gene3D" id="3.40.1500.20">
    <property type="match status" value="1"/>
</dbReference>
<gene>
    <name evidence="1" type="ORF">SO694_00017252</name>
</gene>
<evidence type="ECO:0000313" key="1">
    <source>
        <dbReference type="EMBL" id="KAK7242522.1"/>
    </source>
</evidence>
<protein>
    <submittedName>
        <fullName evidence="1">Uncharacterized protein</fullName>
    </submittedName>
</protein>
<comment type="caution">
    <text evidence="1">The sequence shown here is derived from an EMBL/GenBank/DDBJ whole genome shotgun (WGS) entry which is preliminary data.</text>
</comment>
<name>A0ABR1G2G3_AURAN</name>
<sequence>MFASFLASATTAWALVSVRTPRAPRRLVARDAALDLAASEELFASYYDQAPEPQRSTYAKAWSIVEATFAAAGGDAMALDASAFGGALASFTTPGPSEAQLEAMPAEAAAIMRKLSDTAASYYRVTSPDLDWGTCYRTLNREVGARLWPSARTDVPNLTLYFGSGSPANPDELFMRLECVPRRDVAVDAAYAEAYYAPFTSTCLELMTGDDRFRPYVSDSPYARGCLAPSGVRVFFDGADQCADGDALARAEAAALELGGLWRDQLAAAAPLDAEASAAMAARDAKIRRVAADSSPDNANRALVYGDDLFAQTKDLLAGAAGAL</sequence>
<proteinExistence type="predicted"/>
<dbReference type="EMBL" id="JBBJCI010000142">
    <property type="protein sequence ID" value="KAK7242522.1"/>
    <property type="molecule type" value="Genomic_DNA"/>
</dbReference>
<evidence type="ECO:0000313" key="2">
    <source>
        <dbReference type="Proteomes" id="UP001363151"/>
    </source>
</evidence>
<keyword evidence="2" id="KW-1185">Reference proteome</keyword>
<organism evidence="1 2">
    <name type="scientific">Aureococcus anophagefferens</name>
    <name type="common">Harmful bloom alga</name>
    <dbReference type="NCBI Taxonomy" id="44056"/>
    <lineage>
        <taxon>Eukaryota</taxon>
        <taxon>Sar</taxon>
        <taxon>Stramenopiles</taxon>
        <taxon>Ochrophyta</taxon>
        <taxon>Pelagophyceae</taxon>
        <taxon>Pelagomonadales</taxon>
        <taxon>Pelagomonadaceae</taxon>
        <taxon>Aureococcus</taxon>
    </lineage>
</organism>
<dbReference type="InterPro" id="IPR009439">
    <property type="entry name" value="RCC_reductase"/>
</dbReference>